<name>A0A1D9P458_9FIRM</name>
<dbReference type="KEGG" id="bhu:bhn_I2296"/>
<accession>A0A1D9P458</accession>
<protein>
    <submittedName>
        <fullName evidence="3">LicD family protein</fullName>
    </submittedName>
</protein>
<dbReference type="AlphaFoldDB" id="A0A1D9P458"/>
<dbReference type="GO" id="GO:0009100">
    <property type="term" value="P:glycoprotein metabolic process"/>
    <property type="evidence" value="ECO:0007669"/>
    <property type="project" value="UniProtKB-ARBA"/>
</dbReference>
<feature type="coiled-coil region" evidence="1">
    <location>
        <begin position="328"/>
        <end position="377"/>
    </location>
</feature>
<dbReference type="InterPro" id="IPR007074">
    <property type="entry name" value="LicD/FKTN/FKRP_NTP_transf"/>
</dbReference>
<keyword evidence="1" id="KW-0175">Coiled coil</keyword>
<sequence>MVELDKLTFSEEWFKDEVREGFFVPEMMKRFWAAQLVVLSEIDKICKRHDIKWYADMGTLIGTIRHKGYIPWDDDFDISMLRDDWERFFEYARQELPKEYKILTVEDEEQYTLALGRITNGTTINLEKEHLDKFYGCPYVTGVDIFPMDKIYNDSEKEEERRDRGNDVLKACSILAARGTEDKELLALLLKIEKANNTKLPRNYKLARALIVLLDKILKECRDEDAKEVASMYVWITEHWAKNPIEVYQEGKEAPFEHTIVTVPTRYHELLTNYYGDYMTVKRGSGVHNYPCYGEQEHRLKEHLGHNPFRYTLDKQSFDVKRKHPKQIDELQSSLQLLENTRAGLEAAASQGQSADAEALLQKNIEMTATIEKLIEEKKNGKKTVLFMPCRAKWWESMRPLYRKAVSDENVETYVIPIPFYDCDHNGNVGERHDERDLFMADEHFTSFDEFDLAGIHPDVIVIQVPYDGESYSMTVPDKLYSEELLKYTDELVYIPCFDVIDPVSDTDPVAISLKTFIEQPAVVNADKVVLKSEKIRDLYIRVLTELAGEKTRSYWEEKIVLLENYKF</sequence>
<dbReference type="PANTHER" id="PTHR43404">
    <property type="entry name" value="LIPOPOLYSACCHARIDE CHOLINEPHOSPHOTRANSFERASE LICD"/>
    <property type="match status" value="1"/>
</dbReference>
<evidence type="ECO:0000259" key="2">
    <source>
        <dbReference type="Pfam" id="PF04991"/>
    </source>
</evidence>
<evidence type="ECO:0000313" key="3">
    <source>
        <dbReference type="EMBL" id="AOZ97329.1"/>
    </source>
</evidence>
<reference evidence="4" key="1">
    <citation type="submission" date="2016-10" db="EMBL/GenBank/DDBJ databases">
        <title>The complete genome sequence of the rumen bacterium Butyrivibrio hungatei MB2003.</title>
        <authorList>
            <person name="Palevich N."/>
            <person name="Kelly W.J."/>
            <person name="Leahy S.C."/>
            <person name="Altermann E."/>
            <person name="Rakonjac J."/>
            <person name="Attwood G.T."/>
        </authorList>
    </citation>
    <scope>NUCLEOTIDE SEQUENCE [LARGE SCALE GENOMIC DNA]</scope>
    <source>
        <strain evidence="4">MB2003</strain>
    </source>
</reference>
<dbReference type="EMBL" id="CP017831">
    <property type="protein sequence ID" value="AOZ97329.1"/>
    <property type="molecule type" value="Genomic_DNA"/>
</dbReference>
<evidence type="ECO:0000313" key="4">
    <source>
        <dbReference type="Proteomes" id="UP000179284"/>
    </source>
</evidence>
<dbReference type="Proteomes" id="UP000179284">
    <property type="component" value="Chromosome I"/>
</dbReference>
<feature type="domain" description="LicD/FKTN/FKRP nucleotidyltransferase" evidence="2">
    <location>
        <begin position="46"/>
        <end position="276"/>
    </location>
</feature>
<evidence type="ECO:0000256" key="1">
    <source>
        <dbReference type="SAM" id="Coils"/>
    </source>
</evidence>
<proteinExistence type="predicted"/>
<dbReference type="Pfam" id="PF04991">
    <property type="entry name" value="LicD"/>
    <property type="match status" value="1"/>
</dbReference>
<keyword evidence="4" id="KW-1185">Reference proteome</keyword>
<gene>
    <name evidence="3" type="ORF">bhn_I2296</name>
</gene>
<organism evidence="3 4">
    <name type="scientific">Butyrivibrio hungatei</name>
    <dbReference type="NCBI Taxonomy" id="185008"/>
    <lineage>
        <taxon>Bacteria</taxon>
        <taxon>Bacillati</taxon>
        <taxon>Bacillota</taxon>
        <taxon>Clostridia</taxon>
        <taxon>Lachnospirales</taxon>
        <taxon>Lachnospiraceae</taxon>
        <taxon>Butyrivibrio</taxon>
    </lineage>
</organism>
<dbReference type="PANTHER" id="PTHR43404:SF2">
    <property type="entry name" value="LIPOPOLYSACCHARIDE CHOLINEPHOSPHOTRANSFERASE LICD"/>
    <property type="match status" value="1"/>
</dbReference>
<dbReference type="InterPro" id="IPR052942">
    <property type="entry name" value="LPS_cholinephosphotransferase"/>
</dbReference>